<feature type="domain" description="EF-hand" evidence="4">
    <location>
        <begin position="17"/>
        <end position="52"/>
    </location>
</feature>
<proteinExistence type="predicted"/>
<dbReference type="RefSeq" id="XP_031436709.1">
    <property type="nucleotide sequence ID" value="XM_031580849.2"/>
</dbReference>
<keyword evidence="2" id="KW-0677">Repeat</keyword>
<evidence type="ECO:0000313" key="5">
    <source>
        <dbReference type="Proteomes" id="UP000515152"/>
    </source>
</evidence>
<name>A0A6P8GBN6_CLUHA</name>
<dbReference type="Pfam" id="PF13499">
    <property type="entry name" value="EF-hand_7"/>
    <property type="match status" value="1"/>
</dbReference>
<dbReference type="AlphaFoldDB" id="A0A6P8GBN6"/>
<dbReference type="Proteomes" id="UP000515152">
    <property type="component" value="Chromosome 14"/>
</dbReference>
<dbReference type="PROSITE" id="PS50222">
    <property type="entry name" value="EF_HAND_2"/>
    <property type="match status" value="3"/>
</dbReference>
<feature type="domain" description="EF-hand" evidence="4">
    <location>
        <begin position="88"/>
        <end position="123"/>
    </location>
</feature>
<dbReference type="OrthoDB" id="26525at2759"/>
<feature type="domain" description="EF-hand" evidence="4">
    <location>
        <begin position="124"/>
        <end position="159"/>
    </location>
</feature>
<dbReference type="InterPro" id="IPR011992">
    <property type="entry name" value="EF-hand-dom_pair"/>
</dbReference>
<keyword evidence="1" id="KW-0479">Metal-binding</keyword>
<dbReference type="CTD" id="90141"/>
<dbReference type="Gene3D" id="1.10.238.10">
    <property type="entry name" value="EF-hand"/>
    <property type="match status" value="1"/>
</dbReference>
<dbReference type="SUPFAM" id="SSF47473">
    <property type="entry name" value="EF-hand"/>
    <property type="match status" value="1"/>
</dbReference>
<dbReference type="GO" id="GO:0005509">
    <property type="term" value="F:calcium ion binding"/>
    <property type="evidence" value="ECO:0007669"/>
    <property type="project" value="InterPro"/>
</dbReference>
<evidence type="ECO:0000256" key="3">
    <source>
        <dbReference type="ARBA" id="ARBA00022837"/>
    </source>
</evidence>
<dbReference type="InterPro" id="IPR018247">
    <property type="entry name" value="EF_Hand_1_Ca_BS"/>
</dbReference>
<dbReference type="GeneID" id="105908211"/>
<dbReference type="SMART" id="SM00054">
    <property type="entry name" value="EFh"/>
    <property type="match status" value="3"/>
</dbReference>
<evidence type="ECO:0000259" key="4">
    <source>
        <dbReference type="PROSITE" id="PS50222"/>
    </source>
</evidence>
<evidence type="ECO:0000256" key="2">
    <source>
        <dbReference type="ARBA" id="ARBA00022737"/>
    </source>
</evidence>
<dbReference type="PROSITE" id="PS00018">
    <property type="entry name" value="EF_HAND_1"/>
    <property type="match status" value="1"/>
</dbReference>
<evidence type="ECO:0000313" key="6">
    <source>
        <dbReference type="RefSeq" id="XP_031436709.1"/>
    </source>
</evidence>
<dbReference type="KEGG" id="char:105908211"/>
<keyword evidence="5" id="KW-1185">Reference proteome</keyword>
<dbReference type="InterPro" id="IPR002048">
    <property type="entry name" value="EF_hand_dom"/>
</dbReference>
<evidence type="ECO:0000256" key="1">
    <source>
        <dbReference type="ARBA" id="ARBA00022723"/>
    </source>
</evidence>
<gene>
    <name evidence="6" type="primary">efcab11</name>
</gene>
<reference evidence="6" key="1">
    <citation type="submission" date="2025-08" db="UniProtKB">
        <authorList>
            <consortium name="RefSeq"/>
        </authorList>
    </citation>
    <scope>IDENTIFICATION</scope>
</reference>
<protein>
    <submittedName>
        <fullName evidence="6">EF-hand calcium-binding domain-containing protein 11</fullName>
    </submittedName>
</protein>
<dbReference type="InterPro" id="IPR050403">
    <property type="entry name" value="Myosin_RLC"/>
</dbReference>
<organism evidence="5 6">
    <name type="scientific">Clupea harengus</name>
    <name type="common">Atlantic herring</name>
    <dbReference type="NCBI Taxonomy" id="7950"/>
    <lineage>
        <taxon>Eukaryota</taxon>
        <taxon>Metazoa</taxon>
        <taxon>Chordata</taxon>
        <taxon>Craniata</taxon>
        <taxon>Vertebrata</taxon>
        <taxon>Euteleostomi</taxon>
        <taxon>Actinopterygii</taxon>
        <taxon>Neopterygii</taxon>
        <taxon>Teleostei</taxon>
        <taxon>Clupei</taxon>
        <taxon>Clupeiformes</taxon>
        <taxon>Clupeoidei</taxon>
        <taxon>Clupeidae</taxon>
        <taxon>Clupea</taxon>
    </lineage>
</organism>
<sequence>MFSTFSFCQREKNRTDVDTKRFDEVFQLCDVDKKGYLSGEDMKLAVVMLFGYKPSKSETINLMANYTSTGVPLEQFVPLMGKKLSVEYRNEKTRRIFNAFDAQCRGFLKLEDFKRAFNLVAPRLPERTVLEAFRHVDKDADGFVSFKDFENVISYGQANS</sequence>
<dbReference type="CDD" id="cd00051">
    <property type="entry name" value="EFh"/>
    <property type="match status" value="1"/>
</dbReference>
<accession>A0A6P8GBN6</accession>
<keyword evidence="3" id="KW-0106">Calcium</keyword>
<dbReference type="PANTHER" id="PTHR23049">
    <property type="entry name" value="MYOSIN REGULATORY LIGHT CHAIN 2"/>
    <property type="match status" value="1"/>
</dbReference>